<name>A0AAV1QWG1_9ROSI</name>
<feature type="domain" description="Alpha 1,4-glycosyltransferase" evidence="2">
    <location>
        <begin position="299"/>
        <end position="420"/>
    </location>
</feature>
<evidence type="ECO:0000313" key="4">
    <source>
        <dbReference type="Proteomes" id="UP001314170"/>
    </source>
</evidence>
<dbReference type="PANTHER" id="PTHR46781:SF2">
    <property type="entry name" value="ALPHA 1,4-GLYCOSYLTRANSFERASE FAMILY PROTEIN"/>
    <property type="match status" value="1"/>
</dbReference>
<proteinExistence type="predicted"/>
<protein>
    <recommendedName>
        <fullName evidence="2">Alpha 1,4-glycosyltransferase domain-containing protein</fullName>
    </recommendedName>
</protein>
<dbReference type="Proteomes" id="UP001314170">
    <property type="component" value="Unassembled WGS sequence"/>
</dbReference>
<feature type="transmembrane region" description="Helical" evidence="1">
    <location>
        <begin position="21"/>
        <end position="41"/>
    </location>
</feature>
<dbReference type="InterPro" id="IPR007652">
    <property type="entry name" value="A1-4-GlycosylTfrase_dom"/>
</dbReference>
<keyword evidence="1" id="KW-1133">Transmembrane helix</keyword>
<organism evidence="3 4">
    <name type="scientific">Dovyalis caffra</name>
    <dbReference type="NCBI Taxonomy" id="77055"/>
    <lineage>
        <taxon>Eukaryota</taxon>
        <taxon>Viridiplantae</taxon>
        <taxon>Streptophyta</taxon>
        <taxon>Embryophyta</taxon>
        <taxon>Tracheophyta</taxon>
        <taxon>Spermatophyta</taxon>
        <taxon>Magnoliopsida</taxon>
        <taxon>eudicotyledons</taxon>
        <taxon>Gunneridae</taxon>
        <taxon>Pentapetalae</taxon>
        <taxon>rosids</taxon>
        <taxon>fabids</taxon>
        <taxon>Malpighiales</taxon>
        <taxon>Salicaceae</taxon>
        <taxon>Flacourtieae</taxon>
        <taxon>Dovyalis</taxon>
    </lineage>
</organism>
<dbReference type="InterPro" id="IPR007577">
    <property type="entry name" value="GlycoTrfase_DXD_sugar-bd_CS"/>
</dbReference>
<dbReference type="InterPro" id="IPR044789">
    <property type="entry name" value="Put_A1-4-GlycosylTfrase_plant"/>
</dbReference>
<dbReference type="PANTHER" id="PTHR46781">
    <property type="entry name" value="ALPHA 1,4-GLYCOSYLTRANSFERASE FAMILY PROTEIN"/>
    <property type="match status" value="1"/>
</dbReference>
<evidence type="ECO:0000313" key="3">
    <source>
        <dbReference type="EMBL" id="CAK7324336.1"/>
    </source>
</evidence>
<keyword evidence="1" id="KW-0812">Transmembrane</keyword>
<dbReference type="Gene3D" id="3.90.550.20">
    <property type="match status" value="1"/>
</dbReference>
<evidence type="ECO:0000259" key="2">
    <source>
        <dbReference type="Pfam" id="PF04572"/>
    </source>
</evidence>
<keyword evidence="1" id="KW-0472">Membrane</keyword>
<dbReference type="Pfam" id="PF04572">
    <property type="entry name" value="Gb3_synth"/>
    <property type="match status" value="1"/>
</dbReference>
<dbReference type="InterPro" id="IPR029044">
    <property type="entry name" value="Nucleotide-diphossugar_trans"/>
</dbReference>
<dbReference type="SUPFAM" id="SSF53448">
    <property type="entry name" value="Nucleotide-diphospho-sugar transferases"/>
    <property type="match status" value="1"/>
</dbReference>
<dbReference type="Pfam" id="PF04488">
    <property type="entry name" value="Gly_transf_sug"/>
    <property type="match status" value="1"/>
</dbReference>
<comment type="caution">
    <text evidence="3">The sequence shown here is derived from an EMBL/GenBank/DDBJ whole genome shotgun (WGS) entry which is preliminary data.</text>
</comment>
<evidence type="ECO:0000256" key="1">
    <source>
        <dbReference type="SAM" id="Phobius"/>
    </source>
</evidence>
<accession>A0AAV1QWG1</accession>
<dbReference type="AlphaFoldDB" id="A0AAV1QWG1"/>
<sequence length="426" mass="49073">MMRKVSPKMLDYQQYCRAKTPILSAMVCTAIIFFVYANSIISTISLQSFSVEPQQIFGELHIHTTERQIMSTTIFKQPLRSMQDEIKEVDHSEHKSSVIPPLNLTEEERIMWFRRKVPGFEILKSDNLTKEFHSRVLEFFNNECSVQFFMTWISPVTSFGRREFLALESVLKVHPHGCLLILSRDMDSIQGYRILKPLLDRKFKVAAVTPDLAFLFKNTPAENWFEEMKSGNKDPGEIPLAQNLSNLIRLAVLYKYGGIYLDTDFIVLKSFAGLRNAIGAQSIGVSKNWTRLNNAVLIFDMNHPLLFKFIEEFASTFDGNKWGHNGPYLVSRIVQKVSERPGYNFTILPPMAFYPVDWNRIGGFFKKPESIAESRWVNAKLLQLSGQTYGIHLWNRQSSRFSIEEGSIMGRLVSDHCVICDYKYSS</sequence>
<keyword evidence="4" id="KW-1185">Reference proteome</keyword>
<reference evidence="3 4" key="1">
    <citation type="submission" date="2024-01" db="EMBL/GenBank/DDBJ databases">
        <authorList>
            <person name="Waweru B."/>
        </authorList>
    </citation>
    <scope>NUCLEOTIDE SEQUENCE [LARGE SCALE GENOMIC DNA]</scope>
</reference>
<gene>
    <name evidence="3" type="ORF">DCAF_LOCUS1976</name>
</gene>
<dbReference type="EMBL" id="CAWUPB010000249">
    <property type="protein sequence ID" value="CAK7324336.1"/>
    <property type="molecule type" value="Genomic_DNA"/>
</dbReference>